<comment type="caution">
    <text evidence="2">The sequence shown here is derived from an EMBL/GenBank/DDBJ whole genome shotgun (WGS) entry which is preliminary data.</text>
</comment>
<dbReference type="EMBL" id="PDOC01000018">
    <property type="protein sequence ID" value="PIL42918.1"/>
    <property type="molecule type" value="Genomic_DNA"/>
</dbReference>
<proteinExistence type="predicted"/>
<feature type="compositionally biased region" description="Gly residues" evidence="1">
    <location>
        <begin position="53"/>
        <end position="70"/>
    </location>
</feature>
<organism evidence="2 3">
    <name type="scientific">Massilia eurypsychrophila</name>
    <dbReference type="NCBI Taxonomy" id="1485217"/>
    <lineage>
        <taxon>Bacteria</taxon>
        <taxon>Pseudomonadati</taxon>
        <taxon>Pseudomonadota</taxon>
        <taxon>Betaproteobacteria</taxon>
        <taxon>Burkholderiales</taxon>
        <taxon>Oxalobacteraceae</taxon>
        <taxon>Telluria group</taxon>
        <taxon>Massilia</taxon>
    </lineage>
</organism>
<evidence type="ECO:0000256" key="1">
    <source>
        <dbReference type="SAM" id="MobiDB-lite"/>
    </source>
</evidence>
<protein>
    <submittedName>
        <fullName evidence="2">Uncharacterized protein</fullName>
    </submittedName>
</protein>
<dbReference type="Proteomes" id="UP000230390">
    <property type="component" value="Unassembled WGS sequence"/>
</dbReference>
<feature type="region of interest" description="Disordered" evidence="1">
    <location>
        <begin position="49"/>
        <end position="75"/>
    </location>
</feature>
<dbReference type="RefSeq" id="WP_099791989.1">
    <property type="nucleotide sequence ID" value="NZ_JBHLYV010000018.1"/>
</dbReference>
<reference evidence="2 3" key="1">
    <citation type="submission" date="2017-10" db="EMBL/GenBank/DDBJ databases">
        <title>Massilia psychrophilum sp. nov., a novel purple-pigmented bacterium isolated from Tianshan glacier, Xinjiang Municipality, China.</title>
        <authorList>
            <person name="Wang H."/>
        </authorList>
    </citation>
    <scope>NUCLEOTIDE SEQUENCE [LARGE SCALE GENOMIC DNA]</scope>
    <source>
        <strain evidence="2 3">JCM 30074</strain>
    </source>
</reference>
<accession>A0A2G8TB68</accession>
<dbReference type="AlphaFoldDB" id="A0A2G8TB68"/>
<evidence type="ECO:0000313" key="2">
    <source>
        <dbReference type="EMBL" id="PIL42918.1"/>
    </source>
</evidence>
<gene>
    <name evidence="2" type="ORF">CR105_21375</name>
</gene>
<evidence type="ECO:0000313" key="3">
    <source>
        <dbReference type="Proteomes" id="UP000230390"/>
    </source>
</evidence>
<name>A0A2G8TB68_9BURK</name>
<sequence length="260" mass="27277">MEVSYAPRPGQTSVRVGATASLVDAGNGGSGGGGGITCSYDDEGSDDCVGGSYESGGGGGDGGGGGGGGNYDPIPATPATNDCQFNCEYPSGNDNGDGDPCLNSAGQNMCQVVVITGQRPEQPEETETVGCRPINAWTVECGGRGGLPVIGGEPERLPARTPWFPQTWCNNASVFCTNGQEQRDNERGPDSTLSGKTLEQLIVICERIDNTEMDQLDLYLRLKSIDYRDYLVGSTRAIERQTARIRTAKEQTGNGEHKAP</sequence>
<keyword evidence="3" id="KW-1185">Reference proteome</keyword>